<dbReference type="SUPFAM" id="SSF56349">
    <property type="entry name" value="DNA breaking-rejoining enzymes"/>
    <property type="match status" value="1"/>
</dbReference>
<accession>A0A6I8QI59</accession>
<dbReference type="GeneTree" id="ENSGT00940000162943"/>
<dbReference type="InterPro" id="IPR025834">
    <property type="entry name" value="TopoI_C_dom"/>
</dbReference>
<dbReference type="SUPFAM" id="SSF56741">
    <property type="entry name" value="Eukaryotic DNA topoisomerase I, N-terminal DNA-binding fragment"/>
    <property type="match status" value="1"/>
</dbReference>
<organism evidence="10">
    <name type="scientific">Xenopus tropicalis</name>
    <name type="common">Western clawed frog</name>
    <name type="synonym">Silurana tropicalis</name>
    <dbReference type="NCBI Taxonomy" id="8364"/>
    <lineage>
        <taxon>Eukaryota</taxon>
        <taxon>Metazoa</taxon>
        <taxon>Chordata</taxon>
        <taxon>Craniata</taxon>
        <taxon>Vertebrata</taxon>
        <taxon>Euteleostomi</taxon>
        <taxon>Amphibia</taxon>
        <taxon>Batrachia</taxon>
        <taxon>Anura</taxon>
        <taxon>Pipoidea</taxon>
        <taxon>Pipidae</taxon>
        <taxon>Xenopodinae</taxon>
        <taxon>Xenopus</taxon>
        <taxon>Silurana</taxon>
    </lineage>
</organism>
<evidence type="ECO:0000256" key="4">
    <source>
        <dbReference type="ARBA" id="ARBA00023125"/>
    </source>
</evidence>
<dbReference type="InterPro" id="IPR013030">
    <property type="entry name" value="DNA_topo_DNA_db_N_dom2"/>
</dbReference>
<feature type="compositionally biased region" description="Basic and acidic residues" evidence="8">
    <location>
        <begin position="525"/>
        <end position="557"/>
    </location>
</feature>
<feature type="compositionally biased region" description="Basic and acidic residues" evidence="8">
    <location>
        <begin position="234"/>
        <end position="248"/>
    </location>
</feature>
<evidence type="ECO:0000313" key="12">
    <source>
        <dbReference type="RefSeq" id="XP_031759708.1"/>
    </source>
</evidence>
<dbReference type="PANTHER" id="PTHR10290:SF1">
    <property type="entry name" value="DNA TOPOISOMERASE I, MITOCHONDRIAL"/>
    <property type="match status" value="1"/>
</dbReference>
<dbReference type="Gene3D" id="1.10.10.41">
    <property type="entry name" value="Yeast DNA topoisomerase - domain 1"/>
    <property type="match status" value="1"/>
</dbReference>
<feature type="compositionally biased region" description="Basic and acidic residues" evidence="8">
    <location>
        <begin position="1045"/>
        <end position="1055"/>
    </location>
</feature>
<dbReference type="CDD" id="cd03488">
    <property type="entry name" value="Topoisomer_IB_N_htopoI_like"/>
    <property type="match status" value="1"/>
</dbReference>
<dbReference type="InterPro" id="IPR013500">
    <property type="entry name" value="TopoI_cat_euk"/>
</dbReference>
<dbReference type="PRINTS" id="PR00416">
    <property type="entry name" value="EUTPISMRASEI"/>
</dbReference>
<dbReference type="GO" id="GO:0005694">
    <property type="term" value="C:chromosome"/>
    <property type="evidence" value="ECO:0007669"/>
    <property type="project" value="InterPro"/>
</dbReference>
<dbReference type="GeneID" id="779551"/>
<dbReference type="FunFam" id="2.170.11.10:FF:000002">
    <property type="entry name" value="DNA topoisomerase I"/>
    <property type="match status" value="1"/>
</dbReference>
<feature type="region of interest" description="Disordered" evidence="8">
    <location>
        <begin position="188"/>
        <end position="459"/>
    </location>
</feature>
<feature type="compositionally biased region" description="Basic and acidic residues" evidence="8">
    <location>
        <begin position="434"/>
        <end position="459"/>
    </location>
</feature>
<evidence type="ECO:0000256" key="8">
    <source>
        <dbReference type="SAM" id="MobiDB-lite"/>
    </source>
</evidence>
<keyword evidence="11" id="KW-1185">Reference proteome</keyword>
<comment type="similarity">
    <text evidence="2 6 7">Belongs to the type IB topoisomerase family.</text>
</comment>
<dbReference type="InterPro" id="IPR014727">
    <property type="entry name" value="TopoI_cat_a/b-sub_euk"/>
</dbReference>
<feature type="region of interest" description="Disordered" evidence="8">
    <location>
        <begin position="1045"/>
        <end position="1073"/>
    </location>
</feature>
<evidence type="ECO:0000256" key="5">
    <source>
        <dbReference type="ARBA" id="ARBA00023235"/>
    </source>
</evidence>
<dbReference type="InterPro" id="IPR048045">
    <property type="entry name" value="Topoisomer_I_DNA-bd"/>
</dbReference>
<dbReference type="PROSITE" id="PS00176">
    <property type="entry name" value="TOPO_IB_1"/>
    <property type="match status" value="1"/>
</dbReference>
<evidence type="ECO:0000256" key="2">
    <source>
        <dbReference type="ARBA" id="ARBA00006645"/>
    </source>
</evidence>
<evidence type="ECO:0000256" key="7">
    <source>
        <dbReference type="RuleBase" id="RU365101"/>
    </source>
</evidence>
<dbReference type="InterPro" id="IPR013499">
    <property type="entry name" value="TopoI_euk"/>
</dbReference>
<dbReference type="InterPro" id="IPR011010">
    <property type="entry name" value="DNA_brk_join_enz"/>
</dbReference>
<dbReference type="InterPro" id="IPR014711">
    <property type="entry name" value="TopoI_cat_a-hlx-sub_euk"/>
</dbReference>
<feature type="compositionally biased region" description="Basic and acidic residues" evidence="8">
    <location>
        <begin position="154"/>
        <end position="163"/>
    </location>
</feature>
<dbReference type="OMA" id="TIQEHEW"/>
<dbReference type="FunFam" id="1.10.10.41:FF:000001">
    <property type="entry name" value="DNA topoisomerase I"/>
    <property type="match status" value="1"/>
</dbReference>
<dbReference type="GO" id="GO:0007059">
    <property type="term" value="P:chromosome segregation"/>
    <property type="evidence" value="ECO:0000318"/>
    <property type="project" value="GO_Central"/>
</dbReference>
<feature type="compositionally biased region" description="Basic and acidic residues" evidence="8">
    <location>
        <begin position="271"/>
        <end position="303"/>
    </location>
</feature>
<keyword evidence="3 6" id="KW-0799">Topoisomerase</keyword>
<feature type="compositionally biased region" description="Basic and acidic residues" evidence="8">
    <location>
        <begin position="1064"/>
        <end position="1073"/>
    </location>
</feature>
<dbReference type="SMART" id="SM00435">
    <property type="entry name" value="TOPEUc"/>
    <property type="match status" value="1"/>
</dbReference>
<dbReference type="InterPro" id="IPR036202">
    <property type="entry name" value="TopoI_DNA-bd_euk_N_sf"/>
</dbReference>
<dbReference type="CDD" id="cd00659">
    <property type="entry name" value="Topo_IB_C"/>
    <property type="match status" value="1"/>
</dbReference>
<dbReference type="AGR" id="Xenbase:XB-GENE-962427"/>
<feature type="compositionally biased region" description="Basic and acidic residues" evidence="8">
    <location>
        <begin position="486"/>
        <end position="517"/>
    </location>
</feature>
<reference evidence="12" key="3">
    <citation type="submission" date="2025-04" db="UniProtKB">
        <authorList>
            <consortium name="RefSeq"/>
        </authorList>
    </citation>
    <scope>IDENTIFICATION</scope>
    <source>
        <strain evidence="12">Nigerian</strain>
        <tissue evidence="12">Liver and blood</tissue>
    </source>
</reference>
<feature type="region of interest" description="Disordered" evidence="8">
    <location>
        <begin position="472"/>
        <end position="579"/>
    </location>
</feature>
<dbReference type="Gene3D" id="2.170.11.10">
    <property type="entry name" value="DNA Topoisomerase I, domain 2"/>
    <property type="match status" value="1"/>
</dbReference>
<feature type="active site" description="O-(3'-phospho-DNA)-tyrosine intermediate" evidence="6">
    <location>
        <position position="1107"/>
    </location>
</feature>
<dbReference type="EC" id="5.6.2.1" evidence="7"/>
<dbReference type="CTD" id="116447"/>
<dbReference type="GO" id="GO:0003677">
    <property type="term" value="F:DNA binding"/>
    <property type="evidence" value="ECO:0007669"/>
    <property type="project" value="UniProtKB-UniRule"/>
</dbReference>
<name>A0A6I8QI59_XENTR</name>
<dbReference type="Pfam" id="PF14370">
    <property type="entry name" value="Topo_C_assoc"/>
    <property type="match status" value="1"/>
</dbReference>
<dbReference type="InterPro" id="IPR001631">
    <property type="entry name" value="TopoI"/>
</dbReference>
<dbReference type="Ensembl" id="ENSXETT00000071657">
    <property type="protein sequence ID" value="ENSXETP00000071993"/>
    <property type="gene ID" value="ENSXETG00000046294"/>
</dbReference>
<keyword evidence="5 6" id="KW-0413">Isomerase</keyword>
<dbReference type="AlphaFoldDB" id="A0A6I8QI59"/>
<dbReference type="SUPFAM" id="SSF46596">
    <property type="entry name" value="Eukaryotic DNA topoisomerase I, dispensable insert domain"/>
    <property type="match status" value="1"/>
</dbReference>
<feature type="compositionally biased region" description="Basic and acidic residues" evidence="8">
    <location>
        <begin position="41"/>
        <end position="69"/>
    </location>
</feature>
<dbReference type="GO" id="GO:0003917">
    <property type="term" value="F:DNA topoisomerase type I (single strand cut, ATP-independent) activity"/>
    <property type="evidence" value="ECO:0000318"/>
    <property type="project" value="GO_Central"/>
</dbReference>
<dbReference type="InterPro" id="IPR008336">
    <property type="entry name" value="TopoI_DNA-bd_euk"/>
</dbReference>
<dbReference type="InterPro" id="IPR018521">
    <property type="entry name" value="TopoIB_AS"/>
</dbReference>
<comment type="catalytic activity">
    <reaction evidence="1 6 7">
        <text>ATP-independent breakage of single-stranded DNA, followed by passage and rejoining.</text>
        <dbReference type="EC" id="5.6.2.1"/>
    </reaction>
</comment>
<dbReference type="InterPro" id="IPR013034">
    <property type="entry name" value="DNA_topo_DNA_db_N_dom1"/>
</dbReference>
<feature type="domain" description="DNA topoisomerase I eukaryotic-type" evidence="9">
    <location>
        <begin position="744"/>
        <end position="1121"/>
    </location>
</feature>
<evidence type="ECO:0000256" key="6">
    <source>
        <dbReference type="PROSITE-ProRule" id="PRU01382"/>
    </source>
</evidence>
<dbReference type="FunFam" id="3.90.15.10:FF:000005">
    <property type="entry name" value="DNA topoisomerase I"/>
    <property type="match status" value="1"/>
</dbReference>
<dbReference type="GO" id="GO:0006260">
    <property type="term" value="P:DNA replication"/>
    <property type="evidence" value="ECO:0000318"/>
    <property type="project" value="GO_Central"/>
</dbReference>
<dbReference type="Proteomes" id="UP000008143">
    <property type="component" value="Chromosome 6"/>
</dbReference>
<feature type="region of interest" description="Disordered" evidence="8">
    <location>
        <begin position="41"/>
        <end position="163"/>
    </location>
</feature>
<dbReference type="InterPro" id="IPR051062">
    <property type="entry name" value="Topoisomerase_IB"/>
</dbReference>
<dbReference type="PANTHER" id="PTHR10290">
    <property type="entry name" value="DNA TOPOISOMERASE I"/>
    <property type="match status" value="1"/>
</dbReference>
<dbReference type="Pfam" id="PF01028">
    <property type="entry name" value="Topoisom_I"/>
    <property type="match status" value="1"/>
</dbReference>
<comment type="function">
    <text evidence="7">Releases the supercoiling and torsional tension of DNA introduced during the DNA replication and transcription by transiently cleaving and rejoining one strand of the DNA duplex. Introduces a single-strand break via transesterification at the specific target site 5'-[CT]CCTTp site in duplex DNA. The scissile phosphodiester is attacked by the catalytic tyrosine of the enzyme, resulting in the formation of a DNA-(3'-phosphotyrosyl)-enzyme intermediate and the expulsion of a 5'-OH DNA strand. The free DNA strand then undergoes passage around the unbroken strand thus removing DNA supercoils. Finally, in the religation step, the DNA 5'-OH attacks the covalent intermediate to expel the active-site tyrosine and restore the DNA phosphodiester backbone.</text>
</comment>
<dbReference type="Pfam" id="PF02919">
    <property type="entry name" value="Topoisom_I_N"/>
    <property type="match status" value="1"/>
</dbReference>
<evidence type="ECO:0000256" key="1">
    <source>
        <dbReference type="ARBA" id="ARBA00000213"/>
    </source>
</evidence>
<dbReference type="FunFam" id="1.10.132.10:FF:000001">
    <property type="entry name" value="DNA topoisomerase I"/>
    <property type="match status" value="1"/>
</dbReference>
<feature type="compositionally biased region" description="Basic and acidic residues" evidence="8">
    <location>
        <begin position="7"/>
        <end position="17"/>
    </location>
</feature>
<protein>
    <recommendedName>
        <fullName evidence="7">DNA topoisomerase I</fullName>
        <ecNumber evidence="7">5.6.2.1</ecNumber>
    </recommendedName>
    <alternativeName>
        <fullName evidence="7">DNA topoisomerase 1</fullName>
    </alternativeName>
</protein>
<feature type="compositionally biased region" description="Basic and acidic residues" evidence="8">
    <location>
        <begin position="309"/>
        <end position="337"/>
    </location>
</feature>
<dbReference type="GO" id="GO:0005730">
    <property type="term" value="C:nucleolus"/>
    <property type="evidence" value="ECO:0000318"/>
    <property type="project" value="GO_Central"/>
</dbReference>
<keyword evidence="4 6" id="KW-0238">DNA-binding</keyword>
<dbReference type="OrthoDB" id="47179at2759"/>
<proteinExistence type="inferred from homology"/>
<dbReference type="GO" id="GO:0006265">
    <property type="term" value="P:DNA topological change"/>
    <property type="evidence" value="ECO:0000318"/>
    <property type="project" value="GO_Central"/>
</dbReference>
<feature type="compositionally biased region" description="Basic and acidic residues" evidence="8">
    <location>
        <begin position="345"/>
        <end position="388"/>
    </location>
</feature>
<evidence type="ECO:0000313" key="10">
    <source>
        <dbReference type="Ensembl" id="ENSXETP00000071993"/>
    </source>
</evidence>
<evidence type="ECO:0000313" key="13">
    <source>
        <dbReference type="Xenbase" id="XB-GENE-962427"/>
    </source>
</evidence>
<feature type="region of interest" description="Disordered" evidence="8">
    <location>
        <begin position="1"/>
        <end position="21"/>
    </location>
</feature>
<dbReference type="Xenbase" id="XB-GENE-962427">
    <property type="gene designation" value="top1mt"/>
</dbReference>
<reference evidence="10" key="1">
    <citation type="journal article" date="2010" name="Science">
        <title>The genome of the Western clawed frog Xenopus tropicalis.</title>
        <authorList>
            <person name="Hellsten U."/>
            <person name="Harland R.M."/>
            <person name="Gilchrist M.J."/>
            <person name="Hendrix D."/>
            <person name="Jurka J."/>
            <person name="Kapitonov V."/>
            <person name="Ovcharenko I."/>
            <person name="Putnam N.H."/>
            <person name="Shu S."/>
            <person name="Taher L."/>
            <person name="Blitz I.L."/>
            <person name="Blumberg B."/>
            <person name="Dichmann D.S."/>
            <person name="Dubchak I."/>
            <person name="Amaya E."/>
            <person name="Detter J.C."/>
            <person name="Fletcher R."/>
            <person name="Gerhard D.S."/>
            <person name="Goodstein D."/>
            <person name="Graves T."/>
            <person name="Grigoriev I.V."/>
            <person name="Grimwood J."/>
            <person name="Kawashima T."/>
            <person name="Lindquist E."/>
            <person name="Lucas S.M."/>
            <person name="Mead P.E."/>
            <person name="Mitros T."/>
            <person name="Ogino H."/>
            <person name="Ohta Y."/>
            <person name="Poliakov A.V."/>
            <person name="Pollet N."/>
            <person name="Robert J."/>
            <person name="Salamov A."/>
            <person name="Sater A.K."/>
            <person name="Schmutz J."/>
            <person name="Terry A."/>
            <person name="Vize P.D."/>
            <person name="Warren W.C."/>
            <person name="Wells D."/>
            <person name="Wills A."/>
            <person name="Wilson R.K."/>
            <person name="Zimmerman L.B."/>
            <person name="Zorn A.M."/>
            <person name="Grainger R."/>
            <person name="Grammer T."/>
            <person name="Khokha M.K."/>
            <person name="Richardson P.M."/>
            <person name="Rokhsar D.S."/>
        </authorList>
    </citation>
    <scope>NUCLEOTIDE SEQUENCE [LARGE SCALE GENOMIC DNA]</scope>
    <source>
        <strain evidence="10">Nigerian</strain>
    </source>
</reference>
<dbReference type="Gene3D" id="3.90.15.10">
    <property type="entry name" value="Topoisomerase I, Chain A, domain 3"/>
    <property type="match status" value="1"/>
</dbReference>
<reference evidence="10" key="2">
    <citation type="submission" date="2020-05" db="UniProtKB">
        <authorList>
            <consortium name="Ensembl"/>
        </authorList>
    </citation>
    <scope>IDENTIFICATION</scope>
</reference>
<evidence type="ECO:0000313" key="11">
    <source>
        <dbReference type="Proteomes" id="UP000008143"/>
    </source>
</evidence>
<feature type="compositionally biased region" description="Basic and acidic residues" evidence="8">
    <location>
        <begin position="397"/>
        <end position="425"/>
    </location>
</feature>
<evidence type="ECO:0000256" key="3">
    <source>
        <dbReference type="ARBA" id="ARBA00023029"/>
    </source>
</evidence>
<dbReference type="RefSeq" id="XP_031759708.1">
    <property type="nucleotide sequence ID" value="XM_031903848.1"/>
</dbReference>
<dbReference type="Gene3D" id="1.10.132.10">
    <property type="match status" value="1"/>
</dbReference>
<dbReference type="PROSITE" id="PS52038">
    <property type="entry name" value="TOPO_IB_2"/>
    <property type="match status" value="1"/>
</dbReference>
<sequence>MAADDAQTLHRRGEDAKSVFPSLTIGLSAVTFIHQALMYPEPERGHKEKGHSKSEPVKLNRSSLVRDETVSSTNPTAEEPPRRRKHRLEKDEKAKSAESSAHIKKIKSHNHHTESDTGEPLPKHKKADNSLTEKLLQDGVISSAAENGFYKSVEPSDGRKEMSCEVTTRLDENSNITAMECNGEFTLYREDKGVESPCQTRKNEPNWESSTAEPNAGEETRREGLWESTADSRATLDPRISKDNRNIQEQKGGLPCKTEKERDGHHKSKVKKDNVDRSERKKDHVEKSGDSEKKEKGDSEKKERGKNHLCRDSEGGKESLKRGKENKESKSEQKAIDGTEGIAQPEREKKCEDKMASGKERESAEEKETGKRDPLKSKDKTSAGEERKPKKHSHKEKSKEMNRTREKMEDAKMSVSRDHHRKGDALEGAVEANEAVKPERIEVAVGEPKEHSREVDEKVHLRVKSFEEELNELANLKMQSSKVKKKERETKKHEEKREKIKEQSSDGAEGKATKREGEEEELVGEEAKPRVEKNQKEKIKERGKKSSKDEAARDKKQPSRKRKSTETEGTEAKKAKDAAKKEEESKWKWWEEEHYEDGMKWKFLEHRGPYFAPPYEPLPDDVSFYYDGKPVKLSPGAEEVATFYGKMLDHEYTTKEAFQKNFFADWREQMTNEERKLIKHLHKCEFSEIHKYFFEKNEARKALPKEEKQKLKEETNKIQEEYGYCILDGHREKIGNFKIEPPGLFRGRGDHPKMGMLKLRIMPEDVIINCSKESKVPDPPPGHKWKEVRCDNTVTWLASWTENIQSSIKYIMLNPSSKLKGEKDWQKYETARRLKGVVSDIRAQYRVDWKSREMKKRQRAVALYFIDKLALRAGNEKEEGETADTVGCCSLRVEHIQLYPELDGQQYVVEFDFLGKDSIRYYNKVPVEKEVFKNLKLFMENKNPEDDLFDRLNTSILNKHLQDLMDGLTAKVFRTYNASITLQNQLKELTNGEDNVAAKILSYNRANRAVALLCNHQRAPPKTFEKSMQNLQTKIDAKEQQLKEAKKELKSAKAEHKARKSEKSKKEMEKKKKQVARIEEQLMKLKLQATDKEENKQIALGTSKLNYLDPRITVAWCKKYGVPIEKIYNKTQREKFAWAIDMTSENFEF</sequence>
<gene>
    <name evidence="10 12 13" type="primary">top1mt</name>
</gene>
<feature type="compositionally biased region" description="Basic and acidic residues" evidence="8">
    <location>
        <begin position="564"/>
        <end position="579"/>
    </location>
</feature>
<evidence type="ECO:0000259" key="9">
    <source>
        <dbReference type="SMART" id="SM00435"/>
    </source>
</evidence>